<dbReference type="PANTHER" id="PTHR22642:SF2">
    <property type="entry name" value="PROTEIN LONG AFTER FAR-RED 3"/>
    <property type="match status" value="1"/>
</dbReference>
<dbReference type="Gene3D" id="3.20.20.140">
    <property type="entry name" value="Metal-dependent hydrolases"/>
    <property type="match status" value="1"/>
</dbReference>
<evidence type="ECO:0000313" key="3">
    <source>
        <dbReference type="Proteomes" id="UP000234845"/>
    </source>
</evidence>
<dbReference type="InterPro" id="IPR011059">
    <property type="entry name" value="Metal-dep_hydrolase_composite"/>
</dbReference>
<keyword evidence="2" id="KW-0378">Hydrolase</keyword>
<dbReference type="AlphaFoldDB" id="A0A2N5Y200"/>
<comment type="caution">
    <text evidence="2">The sequence shown here is derived from an EMBL/GenBank/DDBJ whole genome shotgun (WGS) entry which is preliminary data.</text>
</comment>
<keyword evidence="3" id="KW-1185">Reference proteome</keyword>
<evidence type="ECO:0000259" key="1">
    <source>
        <dbReference type="Pfam" id="PF07969"/>
    </source>
</evidence>
<reference evidence="3" key="1">
    <citation type="submission" date="2017-11" db="EMBL/GenBank/DDBJ databases">
        <title>The draft genome sequence of Chromatocurvus sp. F02.</title>
        <authorList>
            <person name="Du Z.-J."/>
            <person name="Chang Y.-Q."/>
        </authorList>
    </citation>
    <scope>NUCLEOTIDE SEQUENCE [LARGE SCALE GENOMIC DNA]</scope>
    <source>
        <strain evidence="3">F02</strain>
    </source>
</reference>
<dbReference type="SUPFAM" id="SSF51338">
    <property type="entry name" value="Composite domain of metallo-dependent hydrolases"/>
    <property type="match status" value="1"/>
</dbReference>
<dbReference type="EMBL" id="PKLZ01000008">
    <property type="protein sequence ID" value="PLW82413.1"/>
    <property type="molecule type" value="Genomic_DNA"/>
</dbReference>
<feature type="domain" description="Amidohydrolase 3" evidence="1">
    <location>
        <begin position="115"/>
        <end position="610"/>
    </location>
</feature>
<dbReference type="InterPro" id="IPR033932">
    <property type="entry name" value="YtcJ-like"/>
</dbReference>
<dbReference type="Pfam" id="PF07969">
    <property type="entry name" value="Amidohydro_3"/>
    <property type="match status" value="1"/>
</dbReference>
<dbReference type="GO" id="GO:0016810">
    <property type="term" value="F:hydrolase activity, acting on carbon-nitrogen (but not peptide) bonds"/>
    <property type="evidence" value="ECO:0007669"/>
    <property type="project" value="InterPro"/>
</dbReference>
<dbReference type="InterPro" id="IPR032466">
    <property type="entry name" value="Metal_Hydrolase"/>
</dbReference>
<proteinExistence type="predicted"/>
<dbReference type="SUPFAM" id="SSF51556">
    <property type="entry name" value="Metallo-dependent hydrolases"/>
    <property type="match status" value="1"/>
</dbReference>
<dbReference type="Gene3D" id="3.10.310.70">
    <property type="match status" value="1"/>
</dbReference>
<accession>A0A2N5Y200</accession>
<protein>
    <submittedName>
        <fullName evidence="2">Amidohydrolase</fullName>
    </submittedName>
</protein>
<dbReference type="PANTHER" id="PTHR22642">
    <property type="entry name" value="IMIDAZOLONEPROPIONASE"/>
    <property type="match status" value="1"/>
</dbReference>
<dbReference type="Proteomes" id="UP000234845">
    <property type="component" value="Unassembled WGS sequence"/>
</dbReference>
<sequence length="617" mass="66347">MGMAFGQPFVLFCQRVPELAALRSVVPTPFPEPEMKRLIKNRASAIAGSLLAMTAQLSAADATITAADTIYLNAHIYTVNPDRVWADAVAIRDGRFVHVGDSAGADAYRGPTTTVIDLQGAMVMPGINDAHVHAQRGGVKSLYECNFPFSSTPEQIARRVADCVASNPDAVWIRGGQWDSGFFDTHQIDSPRELLDAVSGDKAVLLNDDSNHNGWVNSRALVLAGVDRDTPNPADGTIVRDPVTGEPNGLLLEGAEQRVSDLLPEWRDEEMLAGAREALRIANGFGITGLKEAYSEPRAMAAFQALESAGDLSVHLALGIQTPYGHRSEPLDYAAIDEQRDHYASAGLHTAFVKVFMDGVPTASRTAAMLQPYTPEHAHATPHRGLLHLDPALLTRDLVELDKRGYTVKIHTAGDRAVRVALDAIAAARTANGDSGLRHELAHAGYIDPEDLPRFAELGAVADLSPYLWHPSPIIDSVVGAVGSPRGGEYFPVRSLLEAGAPVLAGSDWPAAVETIDPWLGIEALVTRQDPRGLFPGSFWPEQAISLADALRIMTLDGAKAMRLDHMTGSIEVGKSADMVVLDRNLFAMESQNISDIRVLSTLFAGKIVYTTTGTEQ</sequence>
<evidence type="ECO:0000313" key="2">
    <source>
        <dbReference type="EMBL" id="PLW82413.1"/>
    </source>
</evidence>
<dbReference type="Gene3D" id="2.30.40.10">
    <property type="entry name" value="Urease, subunit C, domain 1"/>
    <property type="match status" value="1"/>
</dbReference>
<dbReference type="CDD" id="cd01300">
    <property type="entry name" value="YtcJ_like"/>
    <property type="match status" value="1"/>
</dbReference>
<name>A0A2N5Y200_9GAMM</name>
<organism evidence="2 3">
    <name type="scientific">Kineobactrum sediminis</name>
    <dbReference type="NCBI Taxonomy" id="1905677"/>
    <lineage>
        <taxon>Bacteria</taxon>
        <taxon>Pseudomonadati</taxon>
        <taxon>Pseudomonadota</taxon>
        <taxon>Gammaproteobacteria</taxon>
        <taxon>Cellvibrionales</taxon>
        <taxon>Halieaceae</taxon>
        <taxon>Kineobactrum</taxon>
    </lineage>
</organism>
<dbReference type="InterPro" id="IPR013108">
    <property type="entry name" value="Amidohydro_3"/>
</dbReference>
<gene>
    <name evidence="2" type="ORF">CWI75_11665</name>
</gene>